<dbReference type="AlphaFoldDB" id="U6RMJ3"/>
<proteinExistence type="predicted"/>
<dbReference type="Proteomes" id="UP000017831">
    <property type="component" value="Unassembled WGS sequence"/>
</dbReference>
<dbReference type="RefSeq" id="WP_005937335.1">
    <property type="nucleotide sequence ID" value="NZ_KB890321.1"/>
</dbReference>
<name>U6RMJ3_9BACT</name>
<evidence type="ECO:0000259" key="2">
    <source>
        <dbReference type="Pfam" id="PF18291"/>
    </source>
</evidence>
<dbReference type="InterPro" id="IPR010992">
    <property type="entry name" value="IHF-like_DNA-bd_dom_sf"/>
</dbReference>
<dbReference type="EMBL" id="AQHY01000009">
    <property type="protein sequence ID" value="EOA56966.1"/>
    <property type="molecule type" value="Genomic_DNA"/>
</dbReference>
<dbReference type="OrthoDB" id="1026523at2"/>
<dbReference type="HOGENOM" id="CLU_078159_1_0_10"/>
<dbReference type="Gene3D" id="4.10.520.10">
    <property type="entry name" value="IHF-like DNA-binding proteins"/>
    <property type="match status" value="1"/>
</dbReference>
<dbReference type="Pfam" id="PF18291">
    <property type="entry name" value="HU-HIG"/>
    <property type="match status" value="1"/>
</dbReference>
<feature type="domain" description="HU" evidence="2">
    <location>
        <begin position="1"/>
        <end position="127"/>
    </location>
</feature>
<dbReference type="GeneID" id="60063180"/>
<keyword evidence="1" id="KW-0238">DNA-binding</keyword>
<accession>U6RMJ3</accession>
<sequence>MKVEYDLYKSPPREVDGKEVVHLHARVARSKTISIWSLGDDIQKATSLTKSDLRAVLCEMSDRFVEELQKGNCVHIDGIGYFQMTLSCPGDVEKEGEVRAESIRFKSVVYKPEKAICGKLEGLKFIRSERGGHTKNYSDIELMGILSDYFKYNSYITRLELERVCGMTRSTAYRRIKSWMARNMLEKVVGIDAYRPVPGVFRVSR</sequence>
<organism evidence="3 4">
    <name type="scientific">Phocaeicola massiliensis B84634 = Timone 84634 = DSM 17679 = JCM 13223</name>
    <dbReference type="NCBI Taxonomy" id="1121098"/>
    <lineage>
        <taxon>Bacteria</taxon>
        <taxon>Pseudomonadati</taxon>
        <taxon>Bacteroidota</taxon>
        <taxon>Bacteroidia</taxon>
        <taxon>Bacteroidales</taxon>
        <taxon>Bacteroidaceae</taxon>
        <taxon>Phocaeicola</taxon>
    </lineage>
</organism>
<dbReference type="STRING" id="1121098.HMPREF1534_00777"/>
<keyword evidence="4" id="KW-1185">Reference proteome</keyword>
<evidence type="ECO:0000313" key="4">
    <source>
        <dbReference type="Proteomes" id="UP000017831"/>
    </source>
</evidence>
<reference evidence="3 4" key="1">
    <citation type="submission" date="2013-04" db="EMBL/GenBank/DDBJ databases">
        <title>The Genome Sequence of Bacteroides massiliensis DSM 17679.</title>
        <authorList>
            <consortium name="The Broad Institute Genomics Platform"/>
            <person name="Earl A."/>
            <person name="Ward D."/>
            <person name="Feldgarden M."/>
            <person name="Gevers D."/>
            <person name="Martens E."/>
            <person name="Fenner L."/>
            <person name="Roux V."/>
            <person name="Mallet M.N."/>
            <person name="Raoult D."/>
            <person name="Walker B."/>
            <person name="Young S."/>
            <person name="Zeng Q."/>
            <person name="Gargeya S."/>
            <person name="Fitzgerald M."/>
            <person name="Haas B."/>
            <person name="Abouelleil A."/>
            <person name="Allen A.W."/>
            <person name="Alvarado L."/>
            <person name="Arachchi H.M."/>
            <person name="Berlin A.M."/>
            <person name="Chapman S.B."/>
            <person name="Gainer-Dewar J."/>
            <person name="Goldberg J."/>
            <person name="Griggs A."/>
            <person name="Gujja S."/>
            <person name="Hansen M."/>
            <person name="Howarth C."/>
            <person name="Imamovic A."/>
            <person name="Ireland A."/>
            <person name="Larimer J."/>
            <person name="McCowan C."/>
            <person name="Murphy C."/>
            <person name="Pearson M."/>
            <person name="Poon T.W."/>
            <person name="Priest M."/>
            <person name="Roberts A."/>
            <person name="Saif S."/>
            <person name="Shea T."/>
            <person name="Sisk P."/>
            <person name="Sykes S."/>
            <person name="Wortman J."/>
            <person name="Nusbaum C."/>
            <person name="Birren B."/>
        </authorList>
    </citation>
    <scope>NUCLEOTIDE SEQUENCE [LARGE SCALE GENOMIC DNA]</scope>
    <source>
        <strain evidence="4">B84634 / Timone 84634 / DSM 17679 / JCM 13223</strain>
    </source>
</reference>
<evidence type="ECO:0000313" key="3">
    <source>
        <dbReference type="EMBL" id="EOA56966.1"/>
    </source>
</evidence>
<dbReference type="PATRIC" id="fig|1121098.3.peg.793"/>
<dbReference type="eggNOG" id="COG0776">
    <property type="taxonomic scope" value="Bacteria"/>
</dbReference>
<dbReference type="SUPFAM" id="SSF47729">
    <property type="entry name" value="IHF-like DNA-binding proteins"/>
    <property type="match status" value="1"/>
</dbReference>
<evidence type="ECO:0000256" key="1">
    <source>
        <dbReference type="ARBA" id="ARBA00023125"/>
    </source>
</evidence>
<protein>
    <recommendedName>
        <fullName evidence="2">HU domain-containing protein</fullName>
    </recommendedName>
</protein>
<dbReference type="InterPro" id="IPR041607">
    <property type="entry name" value="HU-HIG"/>
</dbReference>
<dbReference type="GO" id="GO:0003677">
    <property type="term" value="F:DNA binding"/>
    <property type="evidence" value="ECO:0007669"/>
    <property type="project" value="UniProtKB-KW"/>
</dbReference>
<gene>
    <name evidence="3" type="ORF">HMPREF1534_00777</name>
</gene>
<comment type="caution">
    <text evidence="3">The sequence shown here is derived from an EMBL/GenBank/DDBJ whole genome shotgun (WGS) entry which is preliminary data.</text>
</comment>